<dbReference type="GO" id="GO:0016226">
    <property type="term" value="P:iron-sulfur cluster assembly"/>
    <property type="evidence" value="ECO:0007669"/>
    <property type="project" value="UniProtKB-UniRule"/>
</dbReference>
<protein>
    <recommendedName>
        <fullName evidence="9">Anamorsin homolog</fullName>
    </recommendedName>
    <alternativeName>
        <fullName evidence="9">Fe-S cluster assembly protein DRE2 homolog</fullName>
    </alternativeName>
</protein>
<feature type="region of interest" description="Fe-S binding site B" evidence="9">
    <location>
        <begin position="242"/>
        <end position="256"/>
    </location>
</feature>
<sequence length="280" mass="27945">MASHVLATDARSLPASVVSAAAAAYGLDPEVVLVLTRVAADGNLGEPAGSVAKLVSLASSPGFHTPAVLAALHEAVMPGGEIVVGVLGAAATSSVPVSSAPAAEKDLLVAGFAIARAAAGDVAGVAPGAVAASKPTWTAGASFSLKSRRLKENAAPPNNNGAAKAWKLGDDDDLVDEDDLLDDDDLRSGADAASKARDAGEGCGPKACKNCSCGRAEAEAEEEAGKRAAMTEEKKEEFKSSCGNCYLGDAYRCAGCPMLGKPAQAPPGSTTVKLDLTSDI</sequence>
<keyword evidence="6 9" id="KW-0408">Iron</keyword>
<keyword evidence="8 9" id="KW-0496">Mitochondrion</keyword>
<evidence type="ECO:0000256" key="9">
    <source>
        <dbReference type="HAMAP-Rule" id="MF_03115"/>
    </source>
</evidence>
<dbReference type="HAMAP" id="MF_03115">
    <property type="entry name" value="Anamorsin"/>
    <property type="match status" value="1"/>
</dbReference>
<keyword evidence="5 9" id="KW-0479">Metal-binding</keyword>
<feature type="domain" description="Anamorsin C-terminal" evidence="10">
    <location>
        <begin position="206"/>
        <end position="266"/>
    </location>
</feature>
<feature type="binding site" evidence="9">
    <location>
        <position position="211"/>
    </location>
    <ligand>
        <name>[2Fe-2S] cluster</name>
        <dbReference type="ChEBI" id="CHEBI:190135"/>
    </ligand>
</feature>
<organism evidence="11">
    <name type="scientific">Micromonas pusilla</name>
    <name type="common">Picoplanktonic green alga</name>
    <name type="synonym">Chromulina pusilla</name>
    <dbReference type="NCBI Taxonomy" id="38833"/>
    <lineage>
        <taxon>Eukaryota</taxon>
        <taxon>Viridiplantae</taxon>
        <taxon>Chlorophyta</taxon>
        <taxon>Mamiellophyceae</taxon>
        <taxon>Mamiellales</taxon>
        <taxon>Mamiellaceae</taxon>
        <taxon>Micromonas</taxon>
    </lineage>
</organism>
<feature type="binding site" evidence="9">
    <location>
        <position position="253"/>
    </location>
    <ligand>
        <name>[4Fe-4S] cluster</name>
        <dbReference type="ChEBI" id="CHEBI:49883"/>
    </ligand>
</feature>
<comment type="domain">
    <text evidence="9">The twin Cx2C motifs are involved in the recognition by the mitochondrial MIA40-ERV1 disulfide relay system. The formation of 2 disulfide bonds in the Cx2C motifs through dithiol/disulfide exchange reactions effectively traps the protein in the mitochondrial intermembrane space.</text>
</comment>
<comment type="subcellular location">
    <subcellularLocation>
        <location evidence="9">Cytoplasm</location>
    </subcellularLocation>
    <subcellularLocation>
        <location evidence="9">Mitochondrion intermembrane space</location>
    </subcellularLocation>
</comment>
<evidence type="ECO:0000256" key="4">
    <source>
        <dbReference type="ARBA" id="ARBA00022490"/>
    </source>
</evidence>
<dbReference type="PANTHER" id="PTHR13273:SF14">
    <property type="entry name" value="ANAMORSIN"/>
    <property type="match status" value="1"/>
</dbReference>
<comment type="function">
    <text evidence="9">Component of the cytosolic iron-sulfur (Fe-S) protein assembly (CIA) machinery. Required for the maturation of extramitochondrial Fe-S proteins. Part of an electron transfer chain functioning in an early step of cytosolic Fe-S biogenesis, facilitating the de novo assembly of a [4Fe-4S] cluster on the cytosolic Fe-S scaffold complex. Electrons are transferred from NADPH via a FAD- and FMN-containing diflavin oxidoreductase. Together with the diflavin oxidoreductase, also required for the assembly of the diferric tyrosyl radical cofactor of ribonucleotide reductase (RNR), probably by providing electrons for reduction during radical cofactor maturation in the catalytic small subunit.</text>
</comment>
<dbReference type="EMBL" id="HBEQ01001147">
    <property type="protein sequence ID" value="CAD8513480.1"/>
    <property type="molecule type" value="Transcribed_RNA"/>
</dbReference>
<evidence type="ECO:0000256" key="2">
    <source>
        <dbReference type="ARBA" id="ARBA00008169"/>
    </source>
</evidence>
<dbReference type="GO" id="GO:0051539">
    <property type="term" value="F:4 iron, 4 sulfur cluster binding"/>
    <property type="evidence" value="ECO:0007669"/>
    <property type="project" value="UniProtKB-KW"/>
</dbReference>
<dbReference type="GO" id="GO:0046872">
    <property type="term" value="F:metal ion binding"/>
    <property type="evidence" value="ECO:0007669"/>
    <property type="project" value="UniProtKB-KW"/>
</dbReference>
<feature type="binding site" evidence="9">
    <location>
        <position position="203"/>
    </location>
    <ligand>
        <name>[2Fe-2S] cluster</name>
        <dbReference type="ChEBI" id="CHEBI:190135"/>
    </ligand>
</feature>
<keyword evidence="9" id="KW-0001">2Fe-2S</keyword>
<evidence type="ECO:0000256" key="5">
    <source>
        <dbReference type="ARBA" id="ARBA00022723"/>
    </source>
</evidence>
<comment type="subunit">
    <text evidence="9">Monomer.</text>
</comment>
<feature type="binding site" evidence="9">
    <location>
        <position position="245"/>
    </location>
    <ligand>
        <name>[4Fe-4S] cluster</name>
        <dbReference type="ChEBI" id="CHEBI:49883"/>
    </ligand>
</feature>
<evidence type="ECO:0000313" key="11">
    <source>
        <dbReference type="EMBL" id="CAD8513480.1"/>
    </source>
</evidence>
<comment type="similarity">
    <text evidence="2 9">Belongs to the anamorsin family.</text>
</comment>
<comment type="caution">
    <text evidence="9">Lacks conserved residue(s) required for the propagation of feature annotation.</text>
</comment>
<evidence type="ECO:0000256" key="1">
    <source>
        <dbReference type="ARBA" id="ARBA00001966"/>
    </source>
</evidence>
<accession>A0A7S0I7U3</accession>
<reference evidence="11" key="1">
    <citation type="submission" date="2021-01" db="EMBL/GenBank/DDBJ databases">
        <authorList>
            <person name="Corre E."/>
            <person name="Pelletier E."/>
            <person name="Niang G."/>
            <person name="Scheremetjew M."/>
            <person name="Finn R."/>
            <person name="Kale V."/>
            <person name="Holt S."/>
            <person name="Cochrane G."/>
            <person name="Meng A."/>
            <person name="Brown T."/>
            <person name="Cohen L."/>
        </authorList>
    </citation>
    <scope>NUCLEOTIDE SEQUENCE</scope>
    <source>
        <strain evidence="11">CCMP1723</strain>
    </source>
</reference>
<keyword evidence="4 9" id="KW-0963">Cytoplasm</keyword>
<dbReference type="PANTHER" id="PTHR13273">
    <property type="entry name" value="ANAMORSIN"/>
    <property type="match status" value="1"/>
</dbReference>
<feature type="short sequence motif" description="Cx2C motif 1" evidence="9">
    <location>
        <begin position="242"/>
        <end position="245"/>
    </location>
</feature>
<dbReference type="Pfam" id="PF05093">
    <property type="entry name" value="CIAPIN1"/>
    <property type="match status" value="1"/>
</dbReference>
<dbReference type="AlphaFoldDB" id="A0A7S0I7U3"/>
<evidence type="ECO:0000256" key="3">
    <source>
        <dbReference type="ARBA" id="ARBA00022485"/>
    </source>
</evidence>
<keyword evidence="7 9" id="KW-0411">Iron-sulfur</keyword>
<comment type="domain">
    <text evidence="9">The C-terminal domain binds 2 Fe-S clusters but is otherwise mostly in an intrinsically disordered conformation.</text>
</comment>
<evidence type="ECO:0000256" key="7">
    <source>
        <dbReference type="ARBA" id="ARBA00023014"/>
    </source>
</evidence>
<comment type="domain">
    <text evidence="9">The N-terminal domain has structural similarity with S-adenosyl-L-methionine-dependent methyltransferases, but does not bind S-adenosyl-L-methionine. It is required for correct assembly of the 2 Fe-S clusters.</text>
</comment>
<feature type="binding site" evidence="9">
    <location>
        <position position="208"/>
    </location>
    <ligand>
        <name>[2Fe-2S] cluster</name>
        <dbReference type="ChEBI" id="CHEBI:190135"/>
    </ligand>
</feature>
<dbReference type="InterPro" id="IPR007785">
    <property type="entry name" value="Anamorsin"/>
</dbReference>
<evidence type="ECO:0000256" key="6">
    <source>
        <dbReference type="ARBA" id="ARBA00023004"/>
    </source>
</evidence>
<comment type="cofactor">
    <cofactor evidence="1 9">
        <name>[4Fe-4S] cluster</name>
        <dbReference type="ChEBI" id="CHEBI:49883"/>
    </cofactor>
</comment>
<dbReference type="GO" id="GO:0009055">
    <property type="term" value="F:electron transfer activity"/>
    <property type="evidence" value="ECO:0007669"/>
    <property type="project" value="UniProtKB-UniRule"/>
</dbReference>
<feature type="binding site" evidence="9">
    <location>
        <position position="256"/>
    </location>
    <ligand>
        <name>[4Fe-4S] cluster</name>
        <dbReference type="ChEBI" id="CHEBI:49883"/>
    </ligand>
</feature>
<feature type="short sequence motif" description="Cx2C motif 2" evidence="9">
    <location>
        <begin position="253"/>
        <end position="256"/>
    </location>
</feature>
<keyword evidence="3 9" id="KW-0004">4Fe-4S</keyword>
<dbReference type="GO" id="GO:0051537">
    <property type="term" value="F:2 iron, 2 sulfur cluster binding"/>
    <property type="evidence" value="ECO:0007669"/>
    <property type="project" value="UniProtKB-UniRule"/>
</dbReference>
<comment type="cofactor">
    <cofactor evidence="9">
        <name>[2Fe-2S] cluster</name>
        <dbReference type="ChEBI" id="CHEBI:190135"/>
    </cofactor>
</comment>
<dbReference type="GO" id="GO:0005758">
    <property type="term" value="C:mitochondrial intermembrane space"/>
    <property type="evidence" value="ECO:0007669"/>
    <property type="project" value="UniProtKB-SubCell"/>
</dbReference>
<feature type="binding site" evidence="9">
    <location>
        <position position="213"/>
    </location>
    <ligand>
        <name>[2Fe-2S] cluster</name>
        <dbReference type="ChEBI" id="CHEBI:190135"/>
    </ligand>
</feature>
<gene>
    <name evidence="11" type="ORF">MCOM1403_LOCUS905</name>
</gene>
<feature type="binding site" evidence="9">
    <location>
        <position position="242"/>
    </location>
    <ligand>
        <name>[4Fe-4S] cluster</name>
        <dbReference type="ChEBI" id="CHEBI:49883"/>
    </ligand>
</feature>
<proteinExistence type="inferred from homology"/>
<dbReference type="InterPro" id="IPR046408">
    <property type="entry name" value="CIAPIN1"/>
</dbReference>
<name>A0A7S0I7U3_MICPS</name>
<evidence type="ECO:0000259" key="10">
    <source>
        <dbReference type="Pfam" id="PF05093"/>
    </source>
</evidence>
<evidence type="ECO:0000256" key="8">
    <source>
        <dbReference type="ARBA" id="ARBA00023128"/>
    </source>
</evidence>